<reference evidence="1" key="1">
    <citation type="journal article" date="2015" name="Nature">
        <title>Complex archaea that bridge the gap between prokaryotes and eukaryotes.</title>
        <authorList>
            <person name="Spang A."/>
            <person name="Saw J.H."/>
            <person name="Jorgensen S.L."/>
            <person name="Zaremba-Niedzwiedzka K."/>
            <person name="Martijn J."/>
            <person name="Lind A.E."/>
            <person name="van Eijk R."/>
            <person name="Schleper C."/>
            <person name="Guy L."/>
            <person name="Ettema T.J."/>
        </authorList>
    </citation>
    <scope>NUCLEOTIDE SEQUENCE</scope>
</reference>
<evidence type="ECO:0000313" key="1">
    <source>
        <dbReference type="EMBL" id="KKM08496.1"/>
    </source>
</evidence>
<sequence>MERNKCPNCGKKGMIKGNIHIKKATHRCYYCDMEFEKTIRKGQVVWKGDRPAFTKAHKGENKE</sequence>
<accession>A0A0F9HBB6</accession>
<proteinExistence type="predicted"/>
<dbReference type="EMBL" id="LAZR01015555">
    <property type="protein sequence ID" value="KKM08496.1"/>
    <property type="molecule type" value="Genomic_DNA"/>
</dbReference>
<organism evidence="1">
    <name type="scientific">marine sediment metagenome</name>
    <dbReference type="NCBI Taxonomy" id="412755"/>
    <lineage>
        <taxon>unclassified sequences</taxon>
        <taxon>metagenomes</taxon>
        <taxon>ecological metagenomes</taxon>
    </lineage>
</organism>
<protein>
    <submittedName>
        <fullName evidence="1">Uncharacterized protein</fullName>
    </submittedName>
</protein>
<dbReference type="AlphaFoldDB" id="A0A0F9HBB6"/>
<name>A0A0F9HBB6_9ZZZZ</name>
<gene>
    <name evidence="1" type="ORF">LCGC14_1723960</name>
</gene>
<comment type="caution">
    <text evidence="1">The sequence shown here is derived from an EMBL/GenBank/DDBJ whole genome shotgun (WGS) entry which is preliminary data.</text>
</comment>